<accession>A0A239HQD4</accession>
<dbReference type="Gene3D" id="3.20.20.450">
    <property type="entry name" value="EAL domain"/>
    <property type="match status" value="1"/>
</dbReference>
<gene>
    <name evidence="3" type="ORF">SAMN06265795_107111</name>
</gene>
<evidence type="ECO:0000313" key="3">
    <source>
        <dbReference type="EMBL" id="SNS83490.1"/>
    </source>
</evidence>
<protein>
    <submittedName>
        <fullName evidence="3">EAL domain, c-di-GMP-specific phosphodiesterase class I (Or its enzymatically inactive variant)</fullName>
    </submittedName>
</protein>
<evidence type="ECO:0000259" key="2">
    <source>
        <dbReference type="Pfam" id="PF00563"/>
    </source>
</evidence>
<reference evidence="3 4" key="1">
    <citation type="submission" date="2017-06" db="EMBL/GenBank/DDBJ databases">
        <authorList>
            <person name="Kim H.J."/>
            <person name="Triplett B.A."/>
        </authorList>
    </citation>
    <scope>NUCLEOTIDE SEQUENCE [LARGE SCALE GENOMIC DNA]</scope>
    <source>
        <strain evidence="3 4">U15</strain>
    </source>
</reference>
<dbReference type="InterPro" id="IPR001633">
    <property type="entry name" value="EAL_dom"/>
</dbReference>
<feature type="region of interest" description="Disordered" evidence="1">
    <location>
        <begin position="268"/>
        <end position="294"/>
    </location>
</feature>
<evidence type="ECO:0000256" key="1">
    <source>
        <dbReference type="SAM" id="MobiDB-lite"/>
    </source>
</evidence>
<dbReference type="Pfam" id="PF00563">
    <property type="entry name" value="EAL"/>
    <property type="match status" value="1"/>
</dbReference>
<evidence type="ECO:0000313" key="4">
    <source>
        <dbReference type="Proteomes" id="UP000198284"/>
    </source>
</evidence>
<dbReference type="SUPFAM" id="SSF141868">
    <property type="entry name" value="EAL domain-like"/>
    <property type="match status" value="1"/>
</dbReference>
<dbReference type="InterPro" id="IPR035919">
    <property type="entry name" value="EAL_sf"/>
</dbReference>
<organism evidence="3 4">
    <name type="scientific">Noviherbaspirillum humi</name>
    <dbReference type="NCBI Taxonomy" id="1688639"/>
    <lineage>
        <taxon>Bacteria</taxon>
        <taxon>Pseudomonadati</taxon>
        <taxon>Pseudomonadota</taxon>
        <taxon>Betaproteobacteria</taxon>
        <taxon>Burkholderiales</taxon>
        <taxon>Oxalobacteraceae</taxon>
        <taxon>Noviherbaspirillum</taxon>
    </lineage>
</organism>
<feature type="compositionally biased region" description="Polar residues" evidence="1">
    <location>
        <begin position="285"/>
        <end position="294"/>
    </location>
</feature>
<dbReference type="OrthoDB" id="8773663at2"/>
<proteinExistence type="predicted"/>
<feature type="domain" description="EAL" evidence="2">
    <location>
        <begin position="37"/>
        <end position="244"/>
    </location>
</feature>
<dbReference type="Proteomes" id="UP000198284">
    <property type="component" value="Unassembled WGS sequence"/>
</dbReference>
<name>A0A239HQD4_9BURK</name>
<dbReference type="RefSeq" id="WP_089399700.1">
    <property type="nucleotide sequence ID" value="NZ_FZOT01000007.1"/>
</dbReference>
<dbReference type="AlphaFoldDB" id="A0A239HQD4"/>
<sequence length="294" mass="31804">MSYAVLDDYIRRLPRAPGKGSRLWLNAKGQAEAKYFNCTLTSVFQPLRRLSDGAVAGHEAFVRSAADGEPALSVWKILELAANDDESVELDRLCRMLHAVNFFRQPESGEGDLFLSVHDRLLAAVGSNHGMAFRRILGSLGLPVDRIVLQLPAPAPSGKWLLNHVAGNYLLNGFRIAVNVTDINQAMEVLEDARPALLKLDVRAIADERQLMALLSACRVHGVRLVLRRIDSQPLADLARSLQAAGPDLLLQGLACDRPAAGLAPAWREKPGAAAPPPCPASHVDSASDTSIFS</sequence>
<dbReference type="EMBL" id="FZOT01000007">
    <property type="protein sequence ID" value="SNS83490.1"/>
    <property type="molecule type" value="Genomic_DNA"/>
</dbReference>
<keyword evidence="4" id="KW-1185">Reference proteome</keyword>